<proteinExistence type="predicted"/>
<sequence>MGWRQKDANPPSGWWYNTRTGEIEHGEVSRSIDLLGPYPDEATARQALEIARARTEAADEADAEWAAGDDNDDNGSGDNGSGGVAGTDR</sequence>
<evidence type="ECO:0000256" key="1">
    <source>
        <dbReference type="SAM" id="MobiDB-lite"/>
    </source>
</evidence>
<keyword evidence="3" id="KW-1185">Reference proteome</keyword>
<accession>A0ABN1WD70</accession>
<evidence type="ECO:0000313" key="2">
    <source>
        <dbReference type="EMBL" id="GAA1245687.1"/>
    </source>
</evidence>
<protein>
    <recommendedName>
        <fullName evidence="4">Methionine aminopeptidase</fullName>
    </recommendedName>
</protein>
<dbReference type="RefSeq" id="WP_253866116.1">
    <property type="nucleotide sequence ID" value="NZ_BAAALN010000012.1"/>
</dbReference>
<feature type="compositionally biased region" description="Acidic residues" evidence="1">
    <location>
        <begin position="58"/>
        <end position="75"/>
    </location>
</feature>
<feature type="region of interest" description="Disordered" evidence="1">
    <location>
        <begin position="54"/>
        <end position="89"/>
    </location>
</feature>
<dbReference type="Proteomes" id="UP001500653">
    <property type="component" value="Unassembled WGS sequence"/>
</dbReference>
<dbReference type="EMBL" id="BAAALN010000012">
    <property type="protein sequence ID" value="GAA1245687.1"/>
    <property type="molecule type" value="Genomic_DNA"/>
</dbReference>
<organism evidence="2 3">
    <name type="scientific">Prauserella halophila</name>
    <dbReference type="NCBI Taxonomy" id="185641"/>
    <lineage>
        <taxon>Bacteria</taxon>
        <taxon>Bacillati</taxon>
        <taxon>Actinomycetota</taxon>
        <taxon>Actinomycetes</taxon>
        <taxon>Pseudonocardiales</taxon>
        <taxon>Pseudonocardiaceae</taxon>
        <taxon>Prauserella</taxon>
    </lineage>
</organism>
<comment type="caution">
    <text evidence="2">The sequence shown here is derived from an EMBL/GenBank/DDBJ whole genome shotgun (WGS) entry which is preliminary data.</text>
</comment>
<name>A0ABN1WD70_9PSEU</name>
<evidence type="ECO:0000313" key="3">
    <source>
        <dbReference type="Proteomes" id="UP001500653"/>
    </source>
</evidence>
<feature type="compositionally biased region" description="Gly residues" evidence="1">
    <location>
        <begin position="77"/>
        <end position="89"/>
    </location>
</feature>
<reference evidence="2 3" key="1">
    <citation type="journal article" date="2019" name="Int. J. Syst. Evol. Microbiol.">
        <title>The Global Catalogue of Microorganisms (GCM) 10K type strain sequencing project: providing services to taxonomists for standard genome sequencing and annotation.</title>
        <authorList>
            <consortium name="The Broad Institute Genomics Platform"/>
            <consortium name="The Broad Institute Genome Sequencing Center for Infectious Disease"/>
            <person name="Wu L."/>
            <person name="Ma J."/>
        </authorList>
    </citation>
    <scope>NUCLEOTIDE SEQUENCE [LARGE SCALE GENOMIC DNA]</scope>
    <source>
        <strain evidence="2 3">JCM 13023</strain>
    </source>
</reference>
<gene>
    <name evidence="2" type="ORF">GCM10009676_34520</name>
</gene>
<evidence type="ECO:0008006" key="4">
    <source>
        <dbReference type="Google" id="ProtNLM"/>
    </source>
</evidence>